<feature type="domain" description="Polymerase/histidinol phosphatase N-terminal" evidence="16">
    <location>
        <begin position="463"/>
        <end position="531"/>
    </location>
</feature>
<dbReference type="Pfam" id="PF02811">
    <property type="entry name" value="PHP"/>
    <property type="match status" value="1"/>
</dbReference>
<dbReference type="NCBIfam" id="TIGR01405">
    <property type="entry name" value="polC_Gram_pos"/>
    <property type="match status" value="1"/>
</dbReference>
<dbReference type="Gene3D" id="1.10.150.870">
    <property type="match status" value="1"/>
</dbReference>
<evidence type="ECO:0000256" key="4">
    <source>
        <dbReference type="ARBA" id="ARBA00022679"/>
    </source>
</evidence>
<evidence type="ECO:0000256" key="11">
    <source>
        <dbReference type="ARBA" id="ARBA00025611"/>
    </source>
</evidence>
<comment type="subcellular location">
    <subcellularLocation>
        <location evidence="2 13">Cytoplasm</location>
    </subcellularLocation>
</comment>
<dbReference type="InterPro" id="IPR012337">
    <property type="entry name" value="RNaseH-like_sf"/>
</dbReference>
<keyword evidence="8 13" id="KW-0378">Hydrolase</keyword>
<accession>A0A174P712</accession>
<keyword evidence="6 13" id="KW-0235">DNA replication</keyword>
<keyword evidence="7 13" id="KW-0540">Nuclease</keyword>
<keyword evidence="10 13" id="KW-0239">DNA-directed DNA polymerase</keyword>
<dbReference type="Gene3D" id="3.20.20.140">
    <property type="entry name" value="Metal-dependent hydrolases"/>
    <property type="match status" value="2"/>
</dbReference>
<name>A0A174P712_9FIRM</name>
<dbReference type="EMBL" id="CZAB01000039">
    <property type="protein sequence ID" value="CUP56704.1"/>
    <property type="molecule type" value="Genomic_DNA"/>
</dbReference>
<dbReference type="Pfam" id="PF14480">
    <property type="entry name" value="DNA_pol3_a_NI"/>
    <property type="match status" value="1"/>
</dbReference>
<dbReference type="NCBIfam" id="NF001688">
    <property type="entry name" value="PRK00448.1"/>
    <property type="match status" value="1"/>
</dbReference>
<dbReference type="InterPro" id="IPR028112">
    <property type="entry name" value="DNA_PolC-type_N_I"/>
</dbReference>
<comment type="catalytic activity">
    <reaction evidence="12 13">
        <text>DNA(n) + a 2'-deoxyribonucleoside 5'-triphosphate = DNA(n+1) + diphosphate</text>
        <dbReference type="Rhea" id="RHEA:22508"/>
        <dbReference type="Rhea" id="RHEA-COMP:17339"/>
        <dbReference type="Rhea" id="RHEA-COMP:17340"/>
        <dbReference type="ChEBI" id="CHEBI:33019"/>
        <dbReference type="ChEBI" id="CHEBI:61560"/>
        <dbReference type="ChEBI" id="CHEBI:173112"/>
        <dbReference type="EC" id="2.7.7.7"/>
    </reaction>
</comment>
<dbReference type="SUPFAM" id="SSF53098">
    <property type="entry name" value="Ribonuclease H-like"/>
    <property type="match status" value="1"/>
</dbReference>
<dbReference type="InterPro" id="IPR006054">
    <property type="entry name" value="DnaQ"/>
</dbReference>
<dbReference type="SMART" id="SM00481">
    <property type="entry name" value="POLIIIAc"/>
    <property type="match status" value="1"/>
</dbReference>
<evidence type="ECO:0000313" key="17">
    <source>
        <dbReference type="EMBL" id="CUP56704.1"/>
    </source>
</evidence>
<feature type="compositionally biased region" description="Low complexity" evidence="14">
    <location>
        <begin position="264"/>
        <end position="291"/>
    </location>
</feature>
<dbReference type="InterPro" id="IPR004805">
    <property type="entry name" value="DnaE2/DnaE/PolC"/>
</dbReference>
<dbReference type="NCBIfam" id="TIGR00573">
    <property type="entry name" value="dnaq"/>
    <property type="match status" value="1"/>
</dbReference>
<dbReference type="InterPro" id="IPR012340">
    <property type="entry name" value="NA-bd_OB-fold"/>
</dbReference>
<feature type="compositionally biased region" description="Gly residues" evidence="14">
    <location>
        <begin position="292"/>
        <end position="301"/>
    </location>
</feature>
<comment type="function">
    <text evidence="11">DNA polymerase III is a complex, multichain enzyme responsible for most of the replicative synthesis in bacteria. This DNA polymerase also exhibits 3' to 5' exonuclease activity. The alpha chain is the DNA polymerase.</text>
</comment>
<evidence type="ECO:0000256" key="3">
    <source>
        <dbReference type="ARBA" id="ARBA00022490"/>
    </source>
</evidence>
<organism evidence="17 18">
    <name type="scientific">Enterocloster clostridioformis</name>
    <dbReference type="NCBI Taxonomy" id="1531"/>
    <lineage>
        <taxon>Bacteria</taxon>
        <taxon>Bacillati</taxon>
        <taxon>Bacillota</taxon>
        <taxon>Clostridia</taxon>
        <taxon>Lachnospirales</taxon>
        <taxon>Lachnospiraceae</taxon>
        <taxon>Enterocloster</taxon>
    </lineage>
</organism>
<protein>
    <recommendedName>
        <fullName evidence="13">DNA polymerase III PolC-type</fullName>
        <shortName evidence="13">PolIII</shortName>
        <ecNumber evidence="13">2.7.7.7</ecNumber>
    </recommendedName>
</protein>
<dbReference type="GO" id="GO:0003677">
    <property type="term" value="F:DNA binding"/>
    <property type="evidence" value="ECO:0007669"/>
    <property type="project" value="UniProtKB-UniRule"/>
</dbReference>
<dbReference type="Pfam" id="PF01336">
    <property type="entry name" value="tRNA_anti-codon"/>
    <property type="match status" value="1"/>
</dbReference>
<dbReference type="Gene3D" id="1.10.150.700">
    <property type="entry name" value="PolC, middle finger domain"/>
    <property type="match status" value="1"/>
</dbReference>
<dbReference type="InterPro" id="IPR036397">
    <property type="entry name" value="RNaseH_sf"/>
</dbReference>
<dbReference type="Pfam" id="PF14579">
    <property type="entry name" value="HHH_6"/>
    <property type="match status" value="1"/>
</dbReference>
<dbReference type="GO" id="GO:0005737">
    <property type="term" value="C:cytoplasm"/>
    <property type="evidence" value="ECO:0007669"/>
    <property type="project" value="UniProtKB-SubCell"/>
</dbReference>
<comment type="function">
    <text evidence="1 13">Required for replicative DNA synthesis. This DNA polymerase also exhibits 3' to 5' exonuclease activity.</text>
</comment>
<dbReference type="Proteomes" id="UP000095512">
    <property type="component" value="Unassembled WGS sequence"/>
</dbReference>
<dbReference type="InterPro" id="IPR011708">
    <property type="entry name" value="DNA_pol3_alpha_NTPase_dom"/>
</dbReference>
<dbReference type="Pfam" id="PF07733">
    <property type="entry name" value="DNA_pol3_alpha"/>
    <property type="match status" value="1"/>
</dbReference>
<dbReference type="RefSeq" id="WP_057572411.1">
    <property type="nucleotide sequence ID" value="NZ_CATYWZ010000036.1"/>
</dbReference>
<dbReference type="Pfam" id="PF17657">
    <property type="entry name" value="DNA_pol3_finger"/>
    <property type="match status" value="1"/>
</dbReference>
<evidence type="ECO:0000256" key="14">
    <source>
        <dbReference type="SAM" id="MobiDB-lite"/>
    </source>
</evidence>
<keyword evidence="4 13" id="KW-0808">Transferase</keyword>
<dbReference type="GO" id="GO:0003887">
    <property type="term" value="F:DNA-directed DNA polymerase activity"/>
    <property type="evidence" value="ECO:0007669"/>
    <property type="project" value="UniProtKB-UniRule"/>
</dbReference>
<reference evidence="17 18" key="1">
    <citation type="submission" date="2015-09" db="EMBL/GenBank/DDBJ databases">
        <authorList>
            <consortium name="Pathogen Informatics"/>
        </authorList>
    </citation>
    <scope>NUCLEOTIDE SEQUENCE [LARGE SCALE GENOMIC DNA]</scope>
    <source>
        <strain evidence="17 18">2789STDY5834865</strain>
    </source>
</reference>
<evidence type="ECO:0000256" key="8">
    <source>
        <dbReference type="ARBA" id="ARBA00022801"/>
    </source>
</evidence>
<evidence type="ECO:0000256" key="6">
    <source>
        <dbReference type="ARBA" id="ARBA00022705"/>
    </source>
</evidence>
<dbReference type="PANTHER" id="PTHR32294">
    <property type="entry name" value="DNA POLYMERASE III SUBUNIT ALPHA"/>
    <property type="match status" value="1"/>
</dbReference>
<evidence type="ECO:0000256" key="9">
    <source>
        <dbReference type="ARBA" id="ARBA00022839"/>
    </source>
</evidence>
<feature type="region of interest" description="Disordered" evidence="14">
    <location>
        <begin position="215"/>
        <end position="333"/>
    </location>
</feature>
<dbReference type="EC" id="2.7.7.7" evidence="13"/>
<keyword evidence="3 13" id="KW-0963">Cytoplasm</keyword>
<evidence type="ECO:0000256" key="13">
    <source>
        <dbReference type="HAMAP-Rule" id="MF_00356"/>
    </source>
</evidence>
<keyword evidence="5 13" id="KW-0548">Nucleotidyltransferase</keyword>
<dbReference type="InterPro" id="IPR044923">
    <property type="entry name" value="PolC_middle_finger_sf"/>
</dbReference>
<dbReference type="Pfam" id="PF00929">
    <property type="entry name" value="RNase_T"/>
    <property type="match status" value="1"/>
</dbReference>
<evidence type="ECO:0000256" key="10">
    <source>
        <dbReference type="ARBA" id="ARBA00022932"/>
    </source>
</evidence>
<dbReference type="Gene3D" id="2.40.50.140">
    <property type="entry name" value="Nucleic acid-binding proteins"/>
    <property type="match status" value="1"/>
</dbReference>
<dbReference type="Gene3D" id="6.10.140.1510">
    <property type="match status" value="1"/>
</dbReference>
<dbReference type="InterPro" id="IPR004365">
    <property type="entry name" value="NA-bd_OB_tRNA"/>
</dbReference>
<feature type="compositionally biased region" description="Basic and acidic residues" evidence="14">
    <location>
        <begin position="318"/>
        <end position="332"/>
    </location>
</feature>
<proteinExistence type="inferred from homology"/>
<gene>
    <name evidence="17" type="primary">polC_2</name>
    <name evidence="13" type="synonym">polC</name>
    <name evidence="17" type="ORF">ERS852480_03595</name>
</gene>
<evidence type="ECO:0000256" key="5">
    <source>
        <dbReference type="ARBA" id="ARBA00022695"/>
    </source>
</evidence>
<feature type="domain" description="Exonuclease" evidence="15">
    <location>
        <begin position="548"/>
        <end position="713"/>
    </location>
</feature>
<dbReference type="InterPro" id="IPR006308">
    <property type="entry name" value="Pol_III_a_PolC-type_gram_pos"/>
</dbReference>
<evidence type="ECO:0000256" key="1">
    <source>
        <dbReference type="ARBA" id="ARBA00003452"/>
    </source>
</evidence>
<dbReference type="HAMAP" id="MF_00356">
    <property type="entry name" value="DNApol_PolC"/>
    <property type="match status" value="1"/>
</dbReference>
<dbReference type="InterPro" id="IPR013520">
    <property type="entry name" value="Ribonucl_H"/>
</dbReference>
<dbReference type="Gene3D" id="3.30.420.10">
    <property type="entry name" value="Ribonuclease H-like superfamily/Ribonuclease H"/>
    <property type="match status" value="1"/>
</dbReference>
<evidence type="ECO:0000256" key="12">
    <source>
        <dbReference type="ARBA" id="ARBA00049244"/>
    </source>
</evidence>
<dbReference type="GO" id="GO:0006261">
    <property type="term" value="P:DNA-templated DNA replication"/>
    <property type="evidence" value="ECO:0007669"/>
    <property type="project" value="UniProtKB-UniRule"/>
</dbReference>
<dbReference type="SMART" id="SM00479">
    <property type="entry name" value="EXOIII"/>
    <property type="match status" value="1"/>
</dbReference>
<dbReference type="PANTHER" id="PTHR32294:SF5">
    <property type="entry name" value="DNA POLYMERASE III POLC-TYPE"/>
    <property type="match status" value="1"/>
</dbReference>
<evidence type="ECO:0000313" key="18">
    <source>
        <dbReference type="Proteomes" id="UP000095512"/>
    </source>
</evidence>
<dbReference type="CDD" id="cd06127">
    <property type="entry name" value="DEDDh"/>
    <property type="match status" value="1"/>
</dbReference>
<comment type="similarity">
    <text evidence="13">Belongs to the DNA polymerase type-C family. PolC subfamily.</text>
</comment>
<dbReference type="InterPro" id="IPR004013">
    <property type="entry name" value="PHP_dom"/>
</dbReference>
<dbReference type="InterPro" id="IPR003141">
    <property type="entry name" value="Pol/His_phosphatase_N"/>
</dbReference>
<evidence type="ECO:0000259" key="16">
    <source>
        <dbReference type="SMART" id="SM00481"/>
    </source>
</evidence>
<evidence type="ECO:0000256" key="2">
    <source>
        <dbReference type="ARBA" id="ARBA00004496"/>
    </source>
</evidence>
<dbReference type="FunFam" id="3.30.420.10:FF:000045">
    <property type="entry name" value="3'-5' exonuclease DinG"/>
    <property type="match status" value="1"/>
</dbReference>
<sequence length="1572" mass="176192">MAKNFLEVFPTLNIAESLKELLGLVQVEKVTTTRDRSSIRIYLKSARLIHKQNIYDLERGIRDQLFPDKQVAIKIQEKYRLSDQYTPKKLLDVYKDSLLLELKNYSIIEYTMFRKARITFEKEDIMVLTVEDTMVNRDRTGELKRVIEKVFAERCGLPVEVRFAYVEPQGSDRRKQIELKMEREAQAIYWQNHKEELEAMGASFSAQGLEGRELLAGKGGKSGQDSYMDAGQGPEGAPRDALMAQAASGDVGDGGAPGDNGVLSGAPGSSGSAAQSGQTGQSGQTAQSGQTGQSGQGGGQKQGFKGDKPQLNKGRKGWGRDKDSGFGDDKKYSVKRSNNPDVLYGRDFEDEPMEIERIDGEIGEVTLRGKVLTCENRELRSGKFILTFDVSDFTDTITVKMFIRPEIFDEVKSVINPGMFIKVKGVTTIDKFDGELTLGSIVGIKKADDFTSKRMDSSLEKRVELHCHTKMSDMDGVSEVKGIIKRAKQWGMPAVAVTDHGCVQAFPDANHALDKGDTFKILYGVEGYLVDDTKQLVENSRGQDFQDTFVVFDIETTGFSPKKNKIIEIGAVKVVDGRITDKFSSFVNPDVPIPFDIEKLTGINDSMVLPYPKIDVILPQFLEFVGDAVLVAHNASFDVGFIDHFAEKLELPFDPTVLDTVAIARLLLPNLNRFKLDTVAKALNISLQNHHRAVDDAGATAEIFAAFVKMLRDRDVNDLDQLNALSTMDTDTIRKLPTHHVIILAKNDIGRVNMYRLVSWSHLEYYARRPRIPKSLLEKYREGLIIGSACEAGELYQALLRGAPDTEIARLVNFYDYLEIQPLGNNAFMLRDEKNTVKSQEDLIDINKKIVELGMQFNKLVCATCDVHFLDPQDEVYRRIIMAGQGFKDSDDQAPLYLRTTEEMLEEFSYLGPDKAHEVVITNTRKIADMCDKIAPVRPDKCPPVIEDSDKTLTKICYDRAHEMYGEDLPKIVVDRLERELHSIITNGFAVMYIIAQKLVWKSNEDGYLVGSRGSVGSSFVATMSGITEVNPLSPHYHCPKCRYYDFDSEEVKQFSGMAGCDMPDKECPVCGTPLEKDGFDIPFETFLGFKGDKEPDIDLNFSGEYQSKAHDYTEVIFGKGQTFRAGTIGTLADKTAFGYVKKYYEERGTRKRNCEINRIVQGCVGVRRTTGQHPGGIIVLPLGEEIYSFTPVQHPANDMTTSTVTTHFDYHSIDHNLLKLDILGHDDPTMIRMLQDLIGIDPVKDIPLDSREVMSLFQDTSALGIMPEDIGGCPLGALGVPEFGTDFAMQMLLDTKPKYFSDLVRIAGLAHGTDVWLGNAQTLIQEGKATIQTAICTRDDIMVYLIAQGLEQGLSFTIMESVRKGKGLKPEWEEEMKAHGVPDWYIWSCKKIKYMFPKAHAAAYVMMAWRIAYCKIFYPLAYYAAFFSIRASAFSYEIMCQGRDKLEYYLADYKKRADTLSKKEQDTLRDMRIVQEMYARGFDFTPIDIYRAKARHFQIIDGKLMPSLSSIDGLGEKAAETVVDAVKDGPFLSIEDFSNRSKVNGTLCSLMSDLGLLKDLPKSNQLSLFDL</sequence>
<dbReference type="InterPro" id="IPR029460">
    <property type="entry name" value="DNAPol_HHH"/>
</dbReference>
<keyword evidence="9 13" id="KW-0269">Exonuclease</keyword>
<evidence type="ECO:0000259" key="15">
    <source>
        <dbReference type="SMART" id="SM00479"/>
    </source>
</evidence>
<dbReference type="InterPro" id="IPR040982">
    <property type="entry name" value="DNA_pol3_finger"/>
</dbReference>
<dbReference type="GO" id="GO:0008408">
    <property type="term" value="F:3'-5' exonuclease activity"/>
    <property type="evidence" value="ECO:0007669"/>
    <property type="project" value="UniProtKB-UniRule"/>
</dbReference>
<dbReference type="Gene3D" id="3.30.1900.20">
    <property type="match status" value="2"/>
</dbReference>
<dbReference type="CDD" id="cd07435">
    <property type="entry name" value="PHP_PolIIIA_POLC"/>
    <property type="match status" value="1"/>
</dbReference>
<dbReference type="CDD" id="cd04484">
    <property type="entry name" value="polC_OBF"/>
    <property type="match status" value="1"/>
</dbReference>
<evidence type="ECO:0000256" key="7">
    <source>
        <dbReference type="ARBA" id="ARBA00022722"/>
    </source>
</evidence>